<dbReference type="KEGG" id="hsn:DV733_09365"/>
<name>A0A4D6HFB6_9EURY</name>
<evidence type="ECO:0000313" key="2">
    <source>
        <dbReference type="Proteomes" id="UP000296706"/>
    </source>
</evidence>
<dbReference type="OrthoDB" id="306636at2157"/>
<protein>
    <submittedName>
        <fullName evidence="1">Uncharacterized protein</fullName>
    </submittedName>
</protein>
<dbReference type="GeneID" id="39848072"/>
<sequence length="435" mass="46518">MSQKFSDIALDAQHDTVSFDTLRSKHESYDRPLGSYLKPDEKPEIICDVKKCIIEGVDGTSWKISAGMFDSGHLVVTDERVVAIFPRDEQPQLIDISFTDSTSVSESSNWRSDELRIEDVQGYRYEFVLSTEQDTFDAVTDITHNLSDSIDSEASSAVKFLDQIDAEVAAADDAESALYAIAELFADRSETTRFDQAVAEADSLDELQQQMAAIPGIEKSTTKVSESQSRSLVATPEVDVTGLRQRVTQTARGADPKDVGKYSLGAVLGFGTAAVSAPISTTVGVAALLAGGAATGAYASTNPNSLPAKIDPLSLAMDAKRRGSKLDSTPGAGGHGTGAALGTLEYLSRQDHDSVDEAYAKWLSELDIESVMEGHRVAARYAEQTGELHDPSRASILGGAAGAAYGYTDLDGDIEDVVDDDAVSELQHDTDEEQA</sequence>
<dbReference type="AlphaFoldDB" id="A0A4D6HFB6"/>
<evidence type="ECO:0000313" key="1">
    <source>
        <dbReference type="EMBL" id="QCC51437.1"/>
    </source>
</evidence>
<dbReference type="EMBL" id="CP031310">
    <property type="protein sequence ID" value="QCC51437.1"/>
    <property type="molecule type" value="Genomic_DNA"/>
</dbReference>
<keyword evidence="2" id="KW-1185">Reference proteome</keyword>
<gene>
    <name evidence="1" type="ORF">DV733_09365</name>
</gene>
<dbReference type="RefSeq" id="WP_049994952.1">
    <property type="nucleotide sequence ID" value="NZ_CP031310.1"/>
</dbReference>
<organism evidence="1 2">
    <name type="scientific">Halapricum salinum</name>
    <dbReference type="NCBI Taxonomy" id="1457250"/>
    <lineage>
        <taxon>Archaea</taxon>
        <taxon>Methanobacteriati</taxon>
        <taxon>Methanobacteriota</taxon>
        <taxon>Stenosarchaea group</taxon>
        <taxon>Halobacteria</taxon>
        <taxon>Halobacteriales</taxon>
        <taxon>Haloarculaceae</taxon>
        <taxon>Halapricum</taxon>
    </lineage>
</organism>
<dbReference type="Proteomes" id="UP000296706">
    <property type="component" value="Chromosome"/>
</dbReference>
<accession>A0A4D6HFB6</accession>
<proteinExistence type="predicted"/>
<reference evidence="1 2" key="1">
    <citation type="journal article" date="2019" name="Nat. Commun.">
        <title>A new type of DNA phosphorothioation-based antiviral system in archaea.</title>
        <authorList>
            <person name="Xiong L."/>
            <person name="Liu S."/>
            <person name="Chen S."/>
            <person name="Xiao Y."/>
            <person name="Zhu B."/>
            <person name="Gao Y."/>
            <person name="Zhang Y."/>
            <person name="Chen B."/>
            <person name="Luo J."/>
            <person name="Deng Z."/>
            <person name="Chen X."/>
            <person name="Wang L."/>
            <person name="Chen S."/>
        </authorList>
    </citation>
    <scope>NUCLEOTIDE SEQUENCE [LARGE SCALE GENOMIC DNA]</scope>
    <source>
        <strain evidence="1 2">CBA1105</strain>
    </source>
</reference>